<dbReference type="InterPro" id="IPR055378">
    <property type="entry name" value="GH3_C"/>
</dbReference>
<feature type="non-terminal residue" evidence="2">
    <location>
        <position position="1"/>
    </location>
</feature>
<reference evidence="2" key="1">
    <citation type="journal article" date="2014" name="Front. Microbiol.">
        <title>High frequency of phylogenetically diverse reductive dehalogenase-homologous genes in deep subseafloor sedimentary metagenomes.</title>
        <authorList>
            <person name="Kawai M."/>
            <person name="Futagami T."/>
            <person name="Toyoda A."/>
            <person name="Takaki Y."/>
            <person name="Nishi S."/>
            <person name="Hori S."/>
            <person name="Arai W."/>
            <person name="Tsubouchi T."/>
            <person name="Morono Y."/>
            <person name="Uchiyama I."/>
            <person name="Ito T."/>
            <person name="Fujiyama A."/>
            <person name="Inagaki F."/>
            <person name="Takami H."/>
        </authorList>
    </citation>
    <scope>NUCLEOTIDE SEQUENCE</scope>
    <source>
        <strain evidence="2">Expedition CK06-06</strain>
    </source>
</reference>
<organism evidence="2">
    <name type="scientific">marine sediment metagenome</name>
    <dbReference type="NCBI Taxonomy" id="412755"/>
    <lineage>
        <taxon>unclassified sequences</taxon>
        <taxon>metagenomes</taxon>
        <taxon>ecological metagenomes</taxon>
    </lineage>
</organism>
<gene>
    <name evidence="2" type="ORF">S03H2_55646</name>
</gene>
<proteinExistence type="predicted"/>
<evidence type="ECO:0000259" key="1">
    <source>
        <dbReference type="Pfam" id="PF23572"/>
    </source>
</evidence>
<sequence length="125" mass="14542">DEKTIWQAIANTGIKYTEWSVCKEYDRNQAFIRLYLELQEEKEAAEVESMINEQLKIVDLDYGDIDSYLALQPVRVTLLSSGTFQRYMEVKRREGADLAHLKPTHINAPEAVIHRLLELSKETEE</sequence>
<comment type="caution">
    <text evidence="2">The sequence shown here is derived from an EMBL/GenBank/DDBJ whole genome shotgun (WGS) entry which is preliminary data.</text>
</comment>
<evidence type="ECO:0000313" key="2">
    <source>
        <dbReference type="EMBL" id="GAH81957.1"/>
    </source>
</evidence>
<dbReference type="EMBL" id="BARU01035562">
    <property type="protein sequence ID" value="GAH81957.1"/>
    <property type="molecule type" value="Genomic_DNA"/>
</dbReference>
<name>X1IJV4_9ZZZZ</name>
<dbReference type="AlphaFoldDB" id="X1IJV4"/>
<dbReference type="Pfam" id="PF23572">
    <property type="entry name" value="GH3_C"/>
    <property type="match status" value="1"/>
</dbReference>
<accession>X1IJV4</accession>
<protein>
    <recommendedName>
        <fullName evidence="1">GH3 C-terminal domain-containing protein</fullName>
    </recommendedName>
</protein>
<feature type="domain" description="GH3 C-terminal" evidence="1">
    <location>
        <begin position="12"/>
        <end position="106"/>
    </location>
</feature>